<keyword evidence="2" id="KW-1185">Reference proteome</keyword>
<gene>
    <name evidence="1" type="ORF">V1478_008684</name>
</gene>
<dbReference type="AlphaFoldDB" id="A0ABD2AU78"/>
<evidence type="ECO:0000313" key="2">
    <source>
        <dbReference type="Proteomes" id="UP001607302"/>
    </source>
</evidence>
<protein>
    <submittedName>
        <fullName evidence="1">Uncharacterized protein</fullName>
    </submittedName>
</protein>
<comment type="caution">
    <text evidence="1">The sequence shown here is derived from an EMBL/GenBank/DDBJ whole genome shotgun (WGS) entry which is preliminary data.</text>
</comment>
<dbReference type="EMBL" id="JAUDFV010000139">
    <property type="protein sequence ID" value="KAL2724171.1"/>
    <property type="molecule type" value="Genomic_DNA"/>
</dbReference>
<name>A0ABD2AU78_VESSQ</name>
<dbReference type="Proteomes" id="UP001607302">
    <property type="component" value="Unassembled WGS sequence"/>
</dbReference>
<reference evidence="1 2" key="1">
    <citation type="journal article" date="2024" name="Ann. Entomol. Soc. Am.">
        <title>Genomic analyses of the southern and eastern yellowjacket wasps (Hymenoptera: Vespidae) reveal evolutionary signatures of social life.</title>
        <authorList>
            <person name="Catto M.A."/>
            <person name="Caine P.B."/>
            <person name="Orr S.E."/>
            <person name="Hunt B.G."/>
            <person name="Goodisman M.A.D."/>
        </authorList>
    </citation>
    <scope>NUCLEOTIDE SEQUENCE [LARGE SCALE GENOMIC DNA]</scope>
    <source>
        <strain evidence="1">233</strain>
        <tissue evidence="1">Head and thorax</tissue>
    </source>
</reference>
<organism evidence="1 2">
    <name type="scientific">Vespula squamosa</name>
    <name type="common">Southern yellow jacket</name>
    <name type="synonym">Wasp</name>
    <dbReference type="NCBI Taxonomy" id="30214"/>
    <lineage>
        <taxon>Eukaryota</taxon>
        <taxon>Metazoa</taxon>
        <taxon>Ecdysozoa</taxon>
        <taxon>Arthropoda</taxon>
        <taxon>Hexapoda</taxon>
        <taxon>Insecta</taxon>
        <taxon>Pterygota</taxon>
        <taxon>Neoptera</taxon>
        <taxon>Endopterygota</taxon>
        <taxon>Hymenoptera</taxon>
        <taxon>Apocrita</taxon>
        <taxon>Aculeata</taxon>
        <taxon>Vespoidea</taxon>
        <taxon>Vespidae</taxon>
        <taxon>Vespinae</taxon>
        <taxon>Vespula</taxon>
    </lineage>
</organism>
<accession>A0ABD2AU78</accession>
<sequence>MPLPWNFVTNTRLKLRGKEANRTEATELYYVPTPVESILRDVQSNTKSEILLSINSLPWSHNFVFASTLNVHKIAEYVLDLEEYLWIT</sequence>
<proteinExistence type="predicted"/>
<evidence type="ECO:0000313" key="1">
    <source>
        <dbReference type="EMBL" id="KAL2724171.1"/>
    </source>
</evidence>